<proteinExistence type="predicted"/>
<comment type="caution">
    <text evidence="1">The sequence shown here is derived from an EMBL/GenBank/DDBJ whole genome shotgun (WGS) entry which is preliminary data.</text>
</comment>
<gene>
    <name evidence="1" type="ORF">LCGC14_2851320</name>
</gene>
<accession>A0A0F9AZ74</accession>
<protein>
    <submittedName>
        <fullName evidence="1">Uncharacterized protein</fullName>
    </submittedName>
</protein>
<evidence type="ECO:0000313" key="1">
    <source>
        <dbReference type="EMBL" id="KKK77661.1"/>
    </source>
</evidence>
<organism evidence="1">
    <name type="scientific">marine sediment metagenome</name>
    <dbReference type="NCBI Taxonomy" id="412755"/>
    <lineage>
        <taxon>unclassified sequences</taxon>
        <taxon>metagenomes</taxon>
        <taxon>ecological metagenomes</taxon>
    </lineage>
</organism>
<dbReference type="AlphaFoldDB" id="A0A0F9AZ74"/>
<reference evidence="1" key="1">
    <citation type="journal article" date="2015" name="Nature">
        <title>Complex archaea that bridge the gap between prokaryotes and eukaryotes.</title>
        <authorList>
            <person name="Spang A."/>
            <person name="Saw J.H."/>
            <person name="Jorgensen S.L."/>
            <person name="Zaremba-Niedzwiedzka K."/>
            <person name="Martijn J."/>
            <person name="Lind A.E."/>
            <person name="van Eijk R."/>
            <person name="Schleper C."/>
            <person name="Guy L."/>
            <person name="Ettema T.J."/>
        </authorList>
    </citation>
    <scope>NUCLEOTIDE SEQUENCE</scope>
</reference>
<dbReference type="EMBL" id="LAZR01054849">
    <property type="protein sequence ID" value="KKK77661.1"/>
    <property type="molecule type" value="Genomic_DNA"/>
</dbReference>
<name>A0A0F9AZ74_9ZZZZ</name>
<sequence length="69" mass="8031">MSKKTKQRILDALEDKKKKQITDYFGSWEGWYCEVEDTDGISCGEVIESDTGSLIEHLKRKHKINVELE</sequence>